<organism evidence="2 3">
    <name type="scientific">Durusdinium trenchii</name>
    <dbReference type="NCBI Taxonomy" id="1381693"/>
    <lineage>
        <taxon>Eukaryota</taxon>
        <taxon>Sar</taxon>
        <taxon>Alveolata</taxon>
        <taxon>Dinophyceae</taxon>
        <taxon>Suessiales</taxon>
        <taxon>Symbiodiniaceae</taxon>
        <taxon>Durusdinium</taxon>
    </lineage>
</organism>
<dbReference type="EMBL" id="CAXAMM010022625">
    <property type="protein sequence ID" value="CAK9052332.1"/>
    <property type="molecule type" value="Genomic_DNA"/>
</dbReference>
<dbReference type="Gene3D" id="3.30.70.20">
    <property type="match status" value="1"/>
</dbReference>
<protein>
    <recommendedName>
        <fullName evidence="1">Metallo-beta-lactamase domain-containing protein</fullName>
    </recommendedName>
</protein>
<keyword evidence="3" id="KW-1185">Reference proteome</keyword>
<comment type="caution">
    <text evidence="2">The sequence shown here is derived from an EMBL/GenBank/DDBJ whole genome shotgun (WGS) entry which is preliminary data.</text>
</comment>
<sequence>MFRGKNCRALNAMARPIHGIFLVASMGLCGRVFVHVHTFKSSVERVSLTRRWASDAKQPHAANVRGNFYVDHTCIDCDTCRWMAPETFGRTSHVAGGQSYVYEQPNEDQLDMAIRAMVSCPTGSIRTQSPERRTKEIIETFPLRVSNELPRVFHLGFHSAKSFGASSYFIPLSMPSGERLNIMFDSPRYSSKLAKLLDAAGGVDLMVMSHKDDVADHNKWKERFPSMRRVMHAADVRGPDAWPYIDMTGVEEQLDGKGPWILADGVKVLHTPGHSAGSITLILDGRVTGGDGAAFTGDHLAMNGRLGRLDGFARYSDDLDLQAESMRRLAEEDFLWILPGHGRRVRFASAQQRQAELRQAAAQYLSDPRGAQAPGPMFHVA</sequence>
<dbReference type="Proteomes" id="UP001642464">
    <property type="component" value="Unassembled WGS sequence"/>
</dbReference>
<dbReference type="Pfam" id="PF13370">
    <property type="entry name" value="Fer4_13"/>
    <property type="match status" value="1"/>
</dbReference>
<dbReference type="SUPFAM" id="SSF54862">
    <property type="entry name" value="4Fe-4S ferredoxins"/>
    <property type="match status" value="1"/>
</dbReference>
<accession>A0ABP0MLH0</accession>
<name>A0ABP0MLH0_9DINO</name>
<dbReference type="SMART" id="SM00849">
    <property type="entry name" value="Lactamase_B"/>
    <property type="match status" value="1"/>
</dbReference>
<dbReference type="PANTHER" id="PTHR42773:SF1">
    <property type="entry name" value="METALLO-BETA-LACTAMASE FAMILY PROTEIN"/>
    <property type="match status" value="1"/>
</dbReference>
<dbReference type="SUPFAM" id="SSF56281">
    <property type="entry name" value="Metallo-hydrolase/oxidoreductase"/>
    <property type="match status" value="1"/>
</dbReference>
<dbReference type="InterPro" id="IPR001279">
    <property type="entry name" value="Metallo-B-lactamas"/>
</dbReference>
<dbReference type="Gene3D" id="3.60.15.10">
    <property type="entry name" value="Ribonuclease Z/Hydroxyacylglutathione hydrolase-like"/>
    <property type="match status" value="1"/>
</dbReference>
<proteinExistence type="predicted"/>
<gene>
    <name evidence="2" type="ORF">SCF082_LOCUS28639</name>
</gene>
<feature type="domain" description="Metallo-beta-lactamase" evidence="1">
    <location>
        <begin position="164"/>
        <end position="341"/>
    </location>
</feature>
<dbReference type="PANTHER" id="PTHR42773">
    <property type="entry name" value="METALLO-BETA-LACTAMASE-RELATED"/>
    <property type="match status" value="1"/>
</dbReference>
<evidence type="ECO:0000313" key="3">
    <source>
        <dbReference type="Proteomes" id="UP001642464"/>
    </source>
</evidence>
<dbReference type="InterPro" id="IPR036866">
    <property type="entry name" value="RibonucZ/Hydroxyglut_hydro"/>
</dbReference>
<dbReference type="CDD" id="cd07727">
    <property type="entry name" value="YmaE-like_MBL-fold"/>
    <property type="match status" value="1"/>
</dbReference>
<evidence type="ECO:0000259" key="1">
    <source>
        <dbReference type="SMART" id="SM00849"/>
    </source>
</evidence>
<reference evidence="2 3" key="1">
    <citation type="submission" date="2024-02" db="EMBL/GenBank/DDBJ databases">
        <authorList>
            <person name="Chen Y."/>
            <person name="Shah S."/>
            <person name="Dougan E. K."/>
            <person name="Thang M."/>
            <person name="Chan C."/>
        </authorList>
    </citation>
    <scope>NUCLEOTIDE SEQUENCE [LARGE SCALE GENOMIC DNA]</scope>
</reference>
<evidence type="ECO:0000313" key="2">
    <source>
        <dbReference type="EMBL" id="CAK9052332.1"/>
    </source>
</evidence>